<dbReference type="eggNOG" id="COG2608">
    <property type="taxonomic scope" value="Bacteria"/>
</dbReference>
<accession>Q210N4</accession>
<reference evidence="1" key="1">
    <citation type="submission" date="2006-03" db="EMBL/GenBank/DDBJ databases">
        <title>Complete sequence of Rhodopseudomonas palustris BisB18.</title>
        <authorList>
            <consortium name="US DOE Joint Genome Institute"/>
            <person name="Copeland A."/>
            <person name="Lucas S."/>
            <person name="Lapidus A."/>
            <person name="Barry K."/>
            <person name="Detter J.C."/>
            <person name="Glavina del Rio T."/>
            <person name="Hammon N."/>
            <person name="Israni S."/>
            <person name="Dalin E."/>
            <person name="Tice H."/>
            <person name="Pitluck S."/>
            <person name="Chain P."/>
            <person name="Malfatti S."/>
            <person name="Shin M."/>
            <person name="Vergez L."/>
            <person name="Schmutz J."/>
            <person name="Larimer F."/>
            <person name="Land M."/>
            <person name="Hauser L."/>
            <person name="Pelletier D.A."/>
            <person name="Kyrpides N."/>
            <person name="Anderson I."/>
            <person name="Oda Y."/>
            <person name="Harwood C.S."/>
            <person name="Richardson P."/>
        </authorList>
    </citation>
    <scope>NUCLEOTIDE SEQUENCE [LARGE SCALE GENOMIC DNA]</scope>
    <source>
        <strain evidence="1">BisB18</strain>
    </source>
</reference>
<dbReference type="HOGENOM" id="CLU_2083049_0_0_5"/>
<proteinExistence type="predicted"/>
<organism evidence="1">
    <name type="scientific">Rhodopseudomonas palustris (strain BisB18)</name>
    <dbReference type="NCBI Taxonomy" id="316056"/>
    <lineage>
        <taxon>Bacteria</taxon>
        <taxon>Pseudomonadati</taxon>
        <taxon>Pseudomonadota</taxon>
        <taxon>Alphaproteobacteria</taxon>
        <taxon>Hyphomicrobiales</taxon>
        <taxon>Nitrobacteraceae</taxon>
        <taxon>Rhodopseudomonas</taxon>
    </lineage>
</organism>
<dbReference type="RefSeq" id="WP_011474035.1">
    <property type="nucleotide sequence ID" value="NC_007925.1"/>
</dbReference>
<protein>
    <submittedName>
        <fullName evidence="1">Uncharacterized protein</fullName>
    </submittedName>
</protein>
<dbReference type="STRING" id="316056.RPC_3617"/>
<dbReference type="AlphaFoldDB" id="Q210N4"/>
<sequence length="117" mass="12518">MPADPIAADRARADIPAPDSALILAAARHCWIVHHVPGRIRLRFDLSALATLLHDRTATLETALRRVRGITGTEINLAACSLIVHYATKTLPPASWDRLLEGSPASAALLAQLLASD</sequence>
<name>Q210N4_RHOPB</name>
<evidence type="ECO:0000313" key="1">
    <source>
        <dbReference type="EMBL" id="ABD89152.1"/>
    </source>
</evidence>
<dbReference type="EMBL" id="CP000301">
    <property type="protein sequence ID" value="ABD89152.1"/>
    <property type="molecule type" value="Genomic_DNA"/>
</dbReference>
<dbReference type="OrthoDB" id="9131875at2"/>
<gene>
    <name evidence="1" type="ordered locus">RPC_3617</name>
</gene>
<dbReference type="KEGG" id="rpc:RPC_3617"/>